<name>A0A1E1W239_PECGO</name>
<evidence type="ECO:0000313" key="2">
    <source>
        <dbReference type="EMBL" id="JAT80951.1"/>
    </source>
</evidence>
<sequence length="325" mass="35359">TNSGETLTDEDISSTSDVLKQTTVGPDEISNDVTTQLSKTQTEKFKDIETTTTTTPFETTVYAEVGTTKEATNVTQSGLSKEVKDMTIPESNKAFEKDYLTSTTETFVNTEALTEKTDDHTLSITEKVTVPLTTTQQYIITESITSAKTDTTVTDASAIFAKEDTFTTSTSILTNSGMEGSTTTSQDGTIKSTATTPEMFDITDVVANKTKVTEGDAMSTKEPTENIEMVTSKTFEELTSATNNIEMSTVTITNIDTTEATEKFFVNTNTSTESMEITKMVTDEIADKVSNTVIITTEDMTIATESTKIFDNTEETTFTMEGKTT</sequence>
<protein>
    <submittedName>
        <fullName evidence="2">Uncharacterized protein</fullName>
    </submittedName>
</protein>
<accession>A0A1E1W239</accession>
<reference evidence="2" key="1">
    <citation type="submission" date="2015-09" db="EMBL/GenBank/DDBJ databases">
        <title>De novo assembly of Pectinophora gossypiella (Pink Bollworm) gut transcriptome.</title>
        <authorList>
            <person name="Tassone E.E."/>
        </authorList>
    </citation>
    <scope>NUCLEOTIDE SEQUENCE</scope>
</reference>
<feature type="non-terminal residue" evidence="2">
    <location>
        <position position="325"/>
    </location>
</feature>
<feature type="region of interest" description="Disordered" evidence="1">
    <location>
        <begin position="1"/>
        <end position="30"/>
    </location>
</feature>
<dbReference type="AlphaFoldDB" id="A0A1E1W239"/>
<feature type="non-terminal residue" evidence="2">
    <location>
        <position position="1"/>
    </location>
</feature>
<dbReference type="OrthoDB" id="4405280at2759"/>
<evidence type="ECO:0000256" key="1">
    <source>
        <dbReference type="SAM" id="MobiDB-lite"/>
    </source>
</evidence>
<proteinExistence type="predicted"/>
<dbReference type="EMBL" id="GDQN01010103">
    <property type="protein sequence ID" value="JAT80951.1"/>
    <property type="molecule type" value="Transcribed_RNA"/>
</dbReference>
<organism evidence="2">
    <name type="scientific">Pectinophora gossypiella</name>
    <name type="common">Cotton pink bollworm</name>
    <name type="synonym">Depressaria gossypiella</name>
    <dbReference type="NCBI Taxonomy" id="13191"/>
    <lineage>
        <taxon>Eukaryota</taxon>
        <taxon>Metazoa</taxon>
        <taxon>Ecdysozoa</taxon>
        <taxon>Arthropoda</taxon>
        <taxon>Hexapoda</taxon>
        <taxon>Insecta</taxon>
        <taxon>Pterygota</taxon>
        <taxon>Neoptera</taxon>
        <taxon>Endopterygota</taxon>
        <taxon>Lepidoptera</taxon>
        <taxon>Glossata</taxon>
        <taxon>Ditrysia</taxon>
        <taxon>Gelechioidea</taxon>
        <taxon>Gelechiidae</taxon>
        <taxon>Apatetrinae</taxon>
        <taxon>Pectinophora</taxon>
    </lineage>
</organism>
<gene>
    <name evidence="2" type="ORF">g.3194</name>
</gene>
<feature type="compositionally biased region" description="Polar residues" evidence="1">
    <location>
        <begin position="13"/>
        <end position="24"/>
    </location>
</feature>